<accession>A0A2P5E5W2</accession>
<feature type="region of interest" description="Disordered" evidence="1">
    <location>
        <begin position="1"/>
        <end position="47"/>
    </location>
</feature>
<proteinExistence type="predicted"/>
<dbReference type="AlphaFoldDB" id="A0A2P5E5W2"/>
<gene>
    <name evidence="2" type="ORF">TorRG33x02_232690</name>
</gene>
<organism evidence="2 3">
    <name type="scientific">Trema orientale</name>
    <name type="common">Charcoal tree</name>
    <name type="synonym">Celtis orientalis</name>
    <dbReference type="NCBI Taxonomy" id="63057"/>
    <lineage>
        <taxon>Eukaryota</taxon>
        <taxon>Viridiplantae</taxon>
        <taxon>Streptophyta</taxon>
        <taxon>Embryophyta</taxon>
        <taxon>Tracheophyta</taxon>
        <taxon>Spermatophyta</taxon>
        <taxon>Magnoliopsida</taxon>
        <taxon>eudicotyledons</taxon>
        <taxon>Gunneridae</taxon>
        <taxon>Pentapetalae</taxon>
        <taxon>rosids</taxon>
        <taxon>fabids</taxon>
        <taxon>Rosales</taxon>
        <taxon>Cannabaceae</taxon>
        <taxon>Trema</taxon>
    </lineage>
</organism>
<dbReference type="Proteomes" id="UP000237000">
    <property type="component" value="Unassembled WGS sequence"/>
</dbReference>
<reference evidence="3" key="1">
    <citation type="submission" date="2016-06" db="EMBL/GenBank/DDBJ databases">
        <title>Parallel loss of symbiosis genes in relatives of nitrogen-fixing non-legume Parasponia.</title>
        <authorList>
            <person name="Van Velzen R."/>
            <person name="Holmer R."/>
            <person name="Bu F."/>
            <person name="Rutten L."/>
            <person name="Van Zeijl A."/>
            <person name="Liu W."/>
            <person name="Santuari L."/>
            <person name="Cao Q."/>
            <person name="Sharma T."/>
            <person name="Shen D."/>
            <person name="Roswanjaya Y."/>
            <person name="Wardhani T."/>
            <person name="Kalhor M.S."/>
            <person name="Jansen J."/>
            <person name="Van den Hoogen J."/>
            <person name="Gungor B."/>
            <person name="Hartog M."/>
            <person name="Hontelez J."/>
            <person name="Verver J."/>
            <person name="Yang W.-C."/>
            <person name="Schijlen E."/>
            <person name="Repin R."/>
            <person name="Schilthuizen M."/>
            <person name="Schranz E."/>
            <person name="Heidstra R."/>
            <person name="Miyata K."/>
            <person name="Fedorova E."/>
            <person name="Kohlen W."/>
            <person name="Bisseling T."/>
            <person name="Smit S."/>
            <person name="Geurts R."/>
        </authorList>
    </citation>
    <scope>NUCLEOTIDE SEQUENCE [LARGE SCALE GENOMIC DNA]</scope>
    <source>
        <strain evidence="3">cv. RG33-2</strain>
    </source>
</reference>
<comment type="caution">
    <text evidence="2">The sequence shown here is derived from an EMBL/GenBank/DDBJ whole genome shotgun (WGS) entry which is preliminary data.</text>
</comment>
<evidence type="ECO:0000256" key="1">
    <source>
        <dbReference type="SAM" id="MobiDB-lite"/>
    </source>
</evidence>
<feature type="region of interest" description="Disordered" evidence="1">
    <location>
        <begin position="322"/>
        <end position="427"/>
    </location>
</feature>
<evidence type="ECO:0000313" key="2">
    <source>
        <dbReference type="EMBL" id="PON80936.1"/>
    </source>
</evidence>
<feature type="compositionally biased region" description="Basic and acidic residues" evidence="1">
    <location>
        <begin position="387"/>
        <end position="427"/>
    </location>
</feature>
<feature type="compositionally biased region" description="Basic and acidic residues" evidence="1">
    <location>
        <begin position="322"/>
        <end position="333"/>
    </location>
</feature>
<feature type="compositionally biased region" description="Basic and acidic residues" evidence="1">
    <location>
        <begin position="347"/>
        <end position="373"/>
    </location>
</feature>
<dbReference type="EMBL" id="JXTC01000228">
    <property type="protein sequence ID" value="PON80936.1"/>
    <property type="molecule type" value="Genomic_DNA"/>
</dbReference>
<evidence type="ECO:0000313" key="3">
    <source>
        <dbReference type="Proteomes" id="UP000237000"/>
    </source>
</evidence>
<sequence length="427" mass="47216">MVEKRKEPPLDDPVSESNLPQIGSKRKKSSSVDAGPSQANSKISVEGSEVPEIQVASKIPCILNYFCDVSPYFEELEKNIFEADEISVQNVFPTVEKIAKYRLNELPKRVQQPVLESLGNVVAAHDGDDDFVDNPSKVPARLKVSGPPKFSMEKEDFHRRDLIKGSIDLTKKDFNAKFDVLLTILTKCQEKLGIDVVSYSASPINEFLGTVGCFLETLCEGTILVSRKLFVDHSPNVVGDDDMGMAHVPCYDNERIVEDGNDNVTKNILIDIDVPMEEENKKATPQADVPYVDIITDDVISPGFIPGDNLLIVEGVDSVNEHKDAVKDESKEEEKEDKEDGNDDKEEEKHEENDKDDKDDPDKGTGKVVDKFANDGNEDDTDSSDNIADKGVDNSTKDGNDDKGVDNSSKDGNEENIHICDPITEKV</sequence>
<dbReference type="OrthoDB" id="10516818at2759"/>
<name>A0A2P5E5W2_TREOI</name>
<keyword evidence="3" id="KW-1185">Reference proteome</keyword>
<dbReference type="InParanoid" id="A0A2P5E5W2"/>
<protein>
    <submittedName>
        <fullName evidence="2">Uncharacterized protein</fullName>
    </submittedName>
</protein>
<feature type="compositionally biased region" description="Acidic residues" evidence="1">
    <location>
        <begin position="334"/>
        <end position="346"/>
    </location>
</feature>